<proteinExistence type="predicted"/>
<gene>
    <name evidence="2" type="ORF">IFR04_008293</name>
</gene>
<dbReference type="Pfam" id="PF20150">
    <property type="entry name" value="2EXR"/>
    <property type="match status" value="1"/>
</dbReference>
<keyword evidence="3" id="KW-1185">Reference proteome</keyword>
<dbReference type="Proteomes" id="UP000664132">
    <property type="component" value="Unassembled WGS sequence"/>
</dbReference>
<comment type="caution">
    <text evidence="2">The sequence shown here is derived from an EMBL/GenBank/DDBJ whole genome shotgun (WGS) entry which is preliminary data.</text>
</comment>
<dbReference type="InterPro" id="IPR045518">
    <property type="entry name" value="2EXR"/>
</dbReference>
<dbReference type="OrthoDB" id="3556684at2759"/>
<dbReference type="PANTHER" id="PTHR35910:SF6">
    <property type="entry name" value="2EXR DOMAIN-CONTAINING PROTEIN"/>
    <property type="match status" value="1"/>
</dbReference>
<sequence length="433" mass="48889">MTASSALESQSSLLFKTAEMLSAIHNELKGGAEQGGVEFRNGEVGVTAACLPSYNERFTLRHTVLAMLDCKCPPEVELMLHIAFQETFICNKKTRVMCGKCHTMKELVNLGAGRFNKPWTVPHMKTKYRLEARGKSEGDVILKRRRLVINGSRNSVRPDRRIRNNQDLNLPALVFQSFQRMPLELRLKVWKMSAFKGPHIITIDADHHKASKIVQILPENSSSVISKNGLIMSKSTLLFTMRESRQAVLETLDTHIYVDITSSSSNDTKKIMFSTNLGDYLFINNLNLCAASLMAAGFQSGPKDYFPNKITTLAIHERNFYLCTVPGLDKHAEFAKVADILCKFTALKTLYIVVGTANKKLNLTLASDLEPAWSHDARERIMIWSVNRMDVDDFRDLVSGYAKKNKQWEVPNIDFLCPAILLPRVTRLRGKNH</sequence>
<name>A0A8H7TFA0_9HELO</name>
<dbReference type="PANTHER" id="PTHR35910">
    <property type="entry name" value="2EXR DOMAIN-CONTAINING PROTEIN"/>
    <property type="match status" value="1"/>
</dbReference>
<accession>A0A8H7TFA0</accession>
<evidence type="ECO:0000313" key="2">
    <source>
        <dbReference type="EMBL" id="KAG4418582.1"/>
    </source>
</evidence>
<evidence type="ECO:0000313" key="3">
    <source>
        <dbReference type="Proteomes" id="UP000664132"/>
    </source>
</evidence>
<organism evidence="2 3">
    <name type="scientific">Cadophora malorum</name>
    <dbReference type="NCBI Taxonomy" id="108018"/>
    <lineage>
        <taxon>Eukaryota</taxon>
        <taxon>Fungi</taxon>
        <taxon>Dikarya</taxon>
        <taxon>Ascomycota</taxon>
        <taxon>Pezizomycotina</taxon>
        <taxon>Leotiomycetes</taxon>
        <taxon>Helotiales</taxon>
        <taxon>Ploettnerulaceae</taxon>
        <taxon>Cadophora</taxon>
    </lineage>
</organism>
<dbReference type="EMBL" id="JAFJYH010000125">
    <property type="protein sequence ID" value="KAG4418582.1"/>
    <property type="molecule type" value="Genomic_DNA"/>
</dbReference>
<dbReference type="AlphaFoldDB" id="A0A8H7TFA0"/>
<protein>
    <recommendedName>
        <fullName evidence="1">2EXR domain-containing protein</fullName>
    </recommendedName>
</protein>
<evidence type="ECO:0000259" key="1">
    <source>
        <dbReference type="Pfam" id="PF20150"/>
    </source>
</evidence>
<reference evidence="2" key="1">
    <citation type="submission" date="2021-02" db="EMBL/GenBank/DDBJ databases">
        <title>Genome sequence Cadophora malorum strain M34.</title>
        <authorList>
            <person name="Stefanovic E."/>
            <person name="Vu D."/>
            <person name="Scully C."/>
            <person name="Dijksterhuis J."/>
            <person name="Roader J."/>
            <person name="Houbraken J."/>
        </authorList>
    </citation>
    <scope>NUCLEOTIDE SEQUENCE</scope>
    <source>
        <strain evidence="2">M34</strain>
    </source>
</reference>
<feature type="domain" description="2EXR" evidence="1">
    <location>
        <begin position="175"/>
        <end position="273"/>
    </location>
</feature>